<evidence type="ECO:0000256" key="4">
    <source>
        <dbReference type="ARBA" id="ARBA00047645"/>
    </source>
</evidence>
<keyword evidence="5 6" id="KW-0378">Hydrolase</keyword>
<dbReference type="SUPFAM" id="SSF54975">
    <property type="entry name" value="Acylphosphatase/BLUF domain-like"/>
    <property type="match status" value="1"/>
</dbReference>
<dbReference type="PRINTS" id="PR00112">
    <property type="entry name" value="ACYLPHPHTASE"/>
</dbReference>
<proteinExistence type="inferred from homology"/>
<dbReference type="InterPro" id="IPR017968">
    <property type="entry name" value="Acylphosphatase_CS"/>
</dbReference>
<evidence type="ECO:0000256" key="5">
    <source>
        <dbReference type="PROSITE-ProRule" id="PRU00520"/>
    </source>
</evidence>
<evidence type="ECO:0000313" key="10">
    <source>
        <dbReference type="Proteomes" id="UP000440041"/>
    </source>
</evidence>
<dbReference type="InterPro" id="IPR036046">
    <property type="entry name" value="Acylphosphatase-like_dom_sf"/>
</dbReference>
<dbReference type="Proteomes" id="UP000440041">
    <property type="component" value="Unassembled WGS sequence"/>
</dbReference>
<name>A0A6A2VHE4_9BIFI</name>
<comment type="caution">
    <text evidence="9">The sequence shown here is derived from an EMBL/GenBank/DDBJ whole genome shotgun (WGS) entry which is preliminary data.</text>
</comment>
<dbReference type="Pfam" id="PF00708">
    <property type="entry name" value="Acylphosphatase"/>
    <property type="match status" value="1"/>
</dbReference>
<evidence type="ECO:0000256" key="7">
    <source>
        <dbReference type="RuleBase" id="RU004168"/>
    </source>
</evidence>
<dbReference type="InterPro" id="IPR001792">
    <property type="entry name" value="Acylphosphatase-like_dom"/>
</dbReference>
<dbReference type="OrthoDB" id="3182027at2"/>
<evidence type="ECO:0000256" key="2">
    <source>
        <dbReference type="ARBA" id="ARBA00012150"/>
    </source>
</evidence>
<feature type="active site" evidence="5">
    <location>
        <position position="51"/>
    </location>
</feature>
<comment type="similarity">
    <text evidence="1 7">Belongs to the acylphosphatase family.</text>
</comment>
<dbReference type="PANTHER" id="PTHR47268">
    <property type="entry name" value="ACYLPHOSPHATASE"/>
    <property type="match status" value="1"/>
</dbReference>
<dbReference type="PROSITE" id="PS00151">
    <property type="entry name" value="ACYLPHOSPHATASE_2"/>
    <property type="match status" value="1"/>
</dbReference>
<evidence type="ECO:0000256" key="1">
    <source>
        <dbReference type="ARBA" id="ARBA00005614"/>
    </source>
</evidence>
<keyword evidence="10" id="KW-1185">Reference proteome</keyword>
<evidence type="ECO:0000256" key="6">
    <source>
        <dbReference type="RuleBase" id="RU000553"/>
    </source>
</evidence>
<dbReference type="EC" id="3.6.1.7" evidence="2 5"/>
<dbReference type="PANTHER" id="PTHR47268:SF4">
    <property type="entry name" value="ACYLPHOSPHATASE"/>
    <property type="match status" value="1"/>
</dbReference>
<evidence type="ECO:0000256" key="3">
    <source>
        <dbReference type="ARBA" id="ARBA00015991"/>
    </source>
</evidence>
<comment type="catalytic activity">
    <reaction evidence="4 5 6">
        <text>an acyl phosphate + H2O = a carboxylate + phosphate + H(+)</text>
        <dbReference type="Rhea" id="RHEA:14965"/>
        <dbReference type="ChEBI" id="CHEBI:15377"/>
        <dbReference type="ChEBI" id="CHEBI:15378"/>
        <dbReference type="ChEBI" id="CHEBI:29067"/>
        <dbReference type="ChEBI" id="CHEBI:43474"/>
        <dbReference type="ChEBI" id="CHEBI:59918"/>
        <dbReference type="EC" id="3.6.1.7"/>
    </reaction>
</comment>
<sequence>MASHADTPRSQSSRSQSRVHMVVTGVVQGVGFRYFTVMAARRYDLTGWVRNRMDGSVELEAQGAGIDVERFERAVEGGPRWSRVEHVDIDIVPVVPGERGFSVHSDR</sequence>
<dbReference type="PROSITE" id="PS51160">
    <property type="entry name" value="ACYLPHOSPHATASE_3"/>
    <property type="match status" value="1"/>
</dbReference>
<evidence type="ECO:0000259" key="8">
    <source>
        <dbReference type="PROSITE" id="PS51160"/>
    </source>
</evidence>
<dbReference type="EMBL" id="WBSO01000006">
    <property type="protein sequence ID" value="KAB8298371.1"/>
    <property type="molecule type" value="Genomic_DNA"/>
</dbReference>
<dbReference type="InterPro" id="IPR020456">
    <property type="entry name" value="Acylphosphatase"/>
</dbReference>
<feature type="active site" evidence="5">
    <location>
        <position position="33"/>
    </location>
</feature>
<accession>A0A6A2VHE4</accession>
<feature type="domain" description="Acylphosphatase-like" evidence="8">
    <location>
        <begin position="18"/>
        <end position="105"/>
    </location>
</feature>
<protein>
    <recommendedName>
        <fullName evidence="3 5">Acylphosphatase</fullName>
        <ecNumber evidence="2 5">3.6.1.7</ecNumber>
    </recommendedName>
</protein>
<gene>
    <name evidence="9" type="ORF">DSM100238_1058</name>
</gene>
<evidence type="ECO:0000313" key="9">
    <source>
        <dbReference type="EMBL" id="KAB8298371.1"/>
    </source>
</evidence>
<dbReference type="GO" id="GO:0003998">
    <property type="term" value="F:acylphosphatase activity"/>
    <property type="evidence" value="ECO:0007669"/>
    <property type="project" value="UniProtKB-EC"/>
</dbReference>
<dbReference type="AlphaFoldDB" id="A0A6A2VHE4"/>
<reference evidence="9 10" key="1">
    <citation type="submission" date="2019-09" db="EMBL/GenBank/DDBJ databases">
        <title>Characterization of the phylogenetic diversity of two novel species belonging to the genus Bifidobacterium: Bifidobacterium cebidarum sp. nov. and Bifidobacterium leontopitheci sp. nov.</title>
        <authorList>
            <person name="Lugli G.A."/>
            <person name="Duranti S."/>
            <person name="Milani C."/>
            <person name="Turroni F."/>
            <person name="Ventura M."/>
        </authorList>
    </citation>
    <scope>NUCLEOTIDE SEQUENCE [LARGE SCALE GENOMIC DNA]</scope>
    <source>
        <strain evidence="9 10">DSM 100238</strain>
    </source>
</reference>
<dbReference type="PROSITE" id="PS00150">
    <property type="entry name" value="ACYLPHOSPHATASE_1"/>
    <property type="match status" value="1"/>
</dbReference>
<dbReference type="RefSeq" id="WP_152355650.1">
    <property type="nucleotide sequence ID" value="NZ_JBHLXF010000019.1"/>
</dbReference>
<dbReference type="Gene3D" id="3.30.70.100">
    <property type="match status" value="1"/>
</dbReference>
<organism evidence="9 10">
    <name type="scientific">Bifidobacterium apri</name>
    <dbReference type="NCBI Taxonomy" id="1769423"/>
    <lineage>
        <taxon>Bacteria</taxon>
        <taxon>Bacillati</taxon>
        <taxon>Actinomycetota</taxon>
        <taxon>Actinomycetes</taxon>
        <taxon>Bifidobacteriales</taxon>
        <taxon>Bifidobacteriaceae</taxon>
        <taxon>Bifidobacterium</taxon>
    </lineage>
</organism>